<keyword evidence="1" id="KW-1133">Transmembrane helix</keyword>
<evidence type="ECO:0000313" key="3">
    <source>
        <dbReference type="Proteomes" id="UP001286313"/>
    </source>
</evidence>
<dbReference type="Proteomes" id="UP001286313">
    <property type="component" value="Unassembled WGS sequence"/>
</dbReference>
<accession>A0AAE1BM68</accession>
<dbReference type="AlphaFoldDB" id="A0AAE1BM68"/>
<sequence>MYNALQSEKKTTNGDDVCIYHEGHVGVALLMALVVGTAYVRCPRECHQPKQQTKEASHHLRLWGTCTTRDVYYS</sequence>
<feature type="transmembrane region" description="Helical" evidence="1">
    <location>
        <begin position="23"/>
        <end position="42"/>
    </location>
</feature>
<proteinExistence type="predicted"/>
<protein>
    <submittedName>
        <fullName evidence="2">Uncharacterized protein</fullName>
    </submittedName>
</protein>
<organism evidence="2 3">
    <name type="scientific">Petrolisthes cinctipes</name>
    <name type="common">Flat porcelain crab</name>
    <dbReference type="NCBI Taxonomy" id="88211"/>
    <lineage>
        <taxon>Eukaryota</taxon>
        <taxon>Metazoa</taxon>
        <taxon>Ecdysozoa</taxon>
        <taxon>Arthropoda</taxon>
        <taxon>Crustacea</taxon>
        <taxon>Multicrustacea</taxon>
        <taxon>Malacostraca</taxon>
        <taxon>Eumalacostraca</taxon>
        <taxon>Eucarida</taxon>
        <taxon>Decapoda</taxon>
        <taxon>Pleocyemata</taxon>
        <taxon>Anomura</taxon>
        <taxon>Galatheoidea</taxon>
        <taxon>Porcellanidae</taxon>
        <taxon>Petrolisthes</taxon>
    </lineage>
</organism>
<gene>
    <name evidence="2" type="ORF">Pcinc_041984</name>
</gene>
<evidence type="ECO:0000313" key="2">
    <source>
        <dbReference type="EMBL" id="KAK3851365.1"/>
    </source>
</evidence>
<keyword evidence="3" id="KW-1185">Reference proteome</keyword>
<keyword evidence="1" id="KW-0812">Transmembrane</keyword>
<dbReference type="EMBL" id="JAWQEG010007932">
    <property type="protein sequence ID" value="KAK3851365.1"/>
    <property type="molecule type" value="Genomic_DNA"/>
</dbReference>
<name>A0AAE1BM68_PETCI</name>
<keyword evidence="1" id="KW-0472">Membrane</keyword>
<reference evidence="2" key="1">
    <citation type="submission" date="2023-10" db="EMBL/GenBank/DDBJ databases">
        <title>Genome assemblies of two species of porcelain crab, Petrolisthes cinctipes and Petrolisthes manimaculis (Anomura: Porcellanidae).</title>
        <authorList>
            <person name="Angst P."/>
        </authorList>
    </citation>
    <scope>NUCLEOTIDE SEQUENCE</scope>
    <source>
        <strain evidence="2">PB745_01</strain>
        <tissue evidence="2">Gill</tissue>
    </source>
</reference>
<comment type="caution">
    <text evidence="2">The sequence shown here is derived from an EMBL/GenBank/DDBJ whole genome shotgun (WGS) entry which is preliminary data.</text>
</comment>
<evidence type="ECO:0000256" key="1">
    <source>
        <dbReference type="SAM" id="Phobius"/>
    </source>
</evidence>